<sequence length="421" mass="47392">MGSGSRGSDRFEKNRQFSPRGNSGASVNAAWRGNNELGEQERRAVGRGKQNHVGNDRQMPPGFPAKPAGRGNSGFGNRRIDFERNVDGERNNQNEWNHKNASGNSGFGNWRIDFERNVDGERNNQNEWNHKNASSNDGDVIGRKFHFDDHRMPSRNSGVTQLSEQLDRPGPPTGSNLYSVSASDIEESAALHREVVENDSKGEEEGEGAAVKRAGKLGANESDDLLEDELDEKNERRQQRSQREKDFRSDSRGQRLLTQRMRNFKSSMECRWDIDRLNVPFLAIYDSLIPPEEEKAKQKQLLTMLQKLVSKEWPEARLYLYGSCANSFGVCKSDIDVCLAIQDANIDKSEVILKLADILESDHLQDVQALTRARVPIVKLMDPATGISCDICINNVLAVVNTKLLRDYAQIDVRLRQLALL</sequence>
<evidence type="ECO:0000313" key="3">
    <source>
        <dbReference type="EMBL" id="KCW78241.1"/>
    </source>
</evidence>
<dbReference type="Pfam" id="PF22600">
    <property type="entry name" value="MTPAP-like_central"/>
    <property type="match status" value="1"/>
</dbReference>
<feature type="compositionally biased region" description="Basic and acidic residues" evidence="1">
    <location>
        <begin position="233"/>
        <end position="252"/>
    </location>
</feature>
<dbReference type="Gramene" id="KCW78241">
    <property type="protein sequence ID" value="KCW78241"/>
    <property type="gene ID" value="EUGRSUZ_D02430"/>
</dbReference>
<feature type="region of interest" description="Disordered" evidence="1">
    <location>
        <begin position="197"/>
        <end position="252"/>
    </location>
</feature>
<dbReference type="STRING" id="71139.A0A059CJ67"/>
<feature type="compositionally biased region" description="Acidic residues" evidence="1">
    <location>
        <begin position="221"/>
        <end position="232"/>
    </location>
</feature>
<dbReference type="PANTHER" id="PTHR12271:SF40">
    <property type="entry name" value="POLY(A) RNA POLYMERASE GLD2"/>
    <property type="match status" value="1"/>
</dbReference>
<feature type="region of interest" description="Disordered" evidence="1">
    <location>
        <begin position="1"/>
        <end position="108"/>
    </location>
</feature>
<feature type="domain" description="Poly(A) RNA polymerase mitochondrial-like central palm" evidence="2">
    <location>
        <begin position="282"/>
        <end position="410"/>
    </location>
</feature>
<feature type="compositionally biased region" description="Polar residues" evidence="1">
    <location>
        <begin position="154"/>
        <end position="164"/>
    </location>
</feature>
<dbReference type="GO" id="GO:0061157">
    <property type="term" value="P:mRNA destabilization"/>
    <property type="evidence" value="ECO:0007669"/>
    <property type="project" value="UniProtKB-ARBA"/>
</dbReference>
<protein>
    <recommendedName>
        <fullName evidence="2">Poly(A) RNA polymerase mitochondrial-like central palm domain-containing protein</fullName>
    </recommendedName>
</protein>
<dbReference type="SUPFAM" id="SSF81301">
    <property type="entry name" value="Nucleotidyltransferase"/>
    <property type="match status" value="1"/>
</dbReference>
<dbReference type="PANTHER" id="PTHR12271">
    <property type="entry name" value="POLY A POLYMERASE CID PAP -RELATED"/>
    <property type="match status" value="1"/>
</dbReference>
<gene>
    <name evidence="3" type="ORF">EUGRSUZ_D02430</name>
</gene>
<feature type="compositionally biased region" description="Basic and acidic residues" evidence="1">
    <location>
        <begin position="140"/>
        <end position="152"/>
    </location>
</feature>
<dbReference type="GO" id="GO:0050265">
    <property type="term" value="F:RNA uridylyltransferase activity"/>
    <property type="evidence" value="ECO:0007669"/>
    <property type="project" value="UniProtKB-ARBA"/>
</dbReference>
<reference evidence="3" key="1">
    <citation type="submission" date="2013-07" db="EMBL/GenBank/DDBJ databases">
        <title>The genome of Eucalyptus grandis.</title>
        <authorList>
            <person name="Schmutz J."/>
            <person name="Hayes R."/>
            <person name="Myburg A."/>
            <person name="Tuskan G."/>
            <person name="Grattapaglia D."/>
            <person name="Rokhsar D.S."/>
        </authorList>
    </citation>
    <scope>NUCLEOTIDE SEQUENCE</scope>
    <source>
        <tissue evidence="3">Leaf extractions</tissue>
    </source>
</reference>
<proteinExistence type="predicted"/>
<dbReference type="InterPro" id="IPR043519">
    <property type="entry name" value="NT_sf"/>
</dbReference>
<dbReference type="InterPro" id="IPR054708">
    <property type="entry name" value="MTPAP-like_central"/>
</dbReference>
<dbReference type="CDD" id="cd05402">
    <property type="entry name" value="NT_PAP_TUTase"/>
    <property type="match status" value="1"/>
</dbReference>
<dbReference type="eggNOG" id="KOG2277">
    <property type="taxonomic scope" value="Eukaryota"/>
</dbReference>
<name>A0A059CJ67_EUCGR</name>
<feature type="region of interest" description="Disordered" evidence="1">
    <location>
        <begin position="122"/>
        <end position="179"/>
    </location>
</feature>
<feature type="compositionally biased region" description="Basic and acidic residues" evidence="1">
    <location>
        <begin position="78"/>
        <end position="98"/>
    </location>
</feature>
<dbReference type="AlphaFoldDB" id="A0A059CJ67"/>
<dbReference type="Gene3D" id="1.10.1410.10">
    <property type="match status" value="1"/>
</dbReference>
<accession>A0A059CJ67</accession>
<dbReference type="Gene3D" id="3.30.460.10">
    <property type="entry name" value="Beta Polymerase, domain 2"/>
    <property type="match status" value="1"/>
</dbReference>
<feature type="compositionally biased region" description="Polar residues" evidence="1">
    <location>
        <begin position="16"/>
        <end position="26"/>
    </location>
</feature>
<dbReference type="InParanoid" id="A0A059CJ67"/>
<evidence type="ECO:0000256" key="1">
    <source>
        <dbReference type="SAM" id="MobiDB-lite"/>
    </source>
</evidence>
<evidence type="ECO:0000259" key="2">
    <source>
        <dbReference type="Pfam" id="PF22600"/>
    </source>
</evidence>
<organism evidence="3">
    <name type="scientific">Eucalyptus grandis</name>
    <name type="common">Flooded gum</name>
    <dbReference type="NCBI Taxonomy" id="71139"/>
    <lineage>
        <taxon>Eukaryota</taxon>
        <taxon>Viridiplantae</taxon>
        <taxon>Streptophyta</taxon>
        <taxon>Embryophyta</taxon>
        <taxon>Tracheophyta</taxon>
        <taxon>Spermatophyta</taxon>
        <taxon>Magnoliopsida</taxon>
        <taxon>eudicotyledons</taxon>
        <taxon>Gunneridae</taxon>
        <taxon>Pentapetalae</taxon>
        <taxon>rosids</taxon>
        <taxon>malvids</taxon>
        <taxon>Myrtales</taxon>
        <taxon>Myrtaceae</taxon>
        <taxon>Myrtoideae</taxon>
        <taxon>Eucalypteae</taxon>
        <taxon>Eucalyptus</taxon>
    </lineage>
</organism>
<dbReference type="GO" id="GO:0006402">
    <property type="term" value="P:mRNA catabolic process"/>
    <property type="evidence" value="ECO:0007669"/>
    <property type="project" value="UniProtKB-ARBA"/>
</dbReference>
<dbReference type="EMBL" id="KK198756">
    <property type="protein sequence ID" value="KCW78241.1"/>
    <property type="molecule type" value="Genomic_DNA"/>
</dbReference>
<dbReference type="FunFam" id="3.30.460.10:FF:000067">
    <property type="entry name" value="Terminal uridylyltransferase cid1"/>
    <property type="match status" value="1"/>
</dbReference>
<dbReference type="FunCoup" id="A0A059CJ67">
    <property type="interactions" value="1097"/>
</dbReference>